<dbReference type="Proteomes" id="UP000824469">
    <property type="component" value="Unassembled WGS sequence"/>
</dbReference>
<dbReference type="InterPro" id="IPR052160">
    <property type="entry name" value="Gypsy_RT_Integrase-like"/>
</dbReference>
<name>A0AA38GNE7_TAXCH</name>
<reference evidence="1 2" key="1">
    <citation type="journal article" date="2021" name="Nat. Plants">
        <title>The Taxus genome provides insights into paclitaxel biosynthesis.</title>
        <authorList>
            <person name="Xiong X."/>
            <person name="Gou J."/>
            <person name="Liao Q."/>
            <person name="Li Y."/>
            <person name="Zhou Q."/>
            <person name="Bi G."/>
            <person name="Li C."/>
            <person name="Du R."/>
            <person name="Wang X."/>
            <person name="Sun T."/>
            <person name="Guo L."/>
            <person name="Liang H."/>
            <person name="Lu P."/>
            <person name="Wu Y."/>
            <person name="Zhang Z."/>
            <person name="Ro D.K."/>
            <person name="Shang Y."/>
            <person name="Huang S."/>
            <person name="Yan J."/>
        </authorList>
    </citation>
    <scope>NUCLEOTIDE SEQUENCE [LARGE SCALE GENOMIC DNA]</scope>
    <source>
        <strain evidence="1">Ta-2019</strain>
    </source>
</reference>
<dbReference type="PANTHER" id="PTHR47266">
    <property type="entry name" value="ENDONUCLEASE-RELATED"/>
    <property type="match status" value="1"/>
</dbReference>
<protein>
    <submittedName>
        <fullName evidence="1">Uncharacterized protein</fullName>
    </submittedName>
</protein>
<comment type="caution">
    <text evidence="1">The sequence shown here is derived from an EMBL/GenBank/DDBJ whole genome shotgun (WGS) entry which is preliminary data.</text>
</comment>
<gene>
    <name evidence="1" type="ORF">KI387_005722</name>
</gene>
<accession>A0AA38GNE7</accession>
<organism evidence="1 2">
    <name type="scientific">Taxus chinensis</name>
    <name type="common">Chinese yew</name>
    <name type="synonym">Taxus wallichiana var. chinensis</name>
    <dbReference type="NCBI Taxonomy" id="29808"/>
    <lineage>
        <taxon>Eukaryota</taxon>
        <taxon>Viridiplantae</taxon>
        <taxon>Streptophyta</taxon>
        <taxon>Embryophyta</taxon>
        <taxon>Tracheophyta</taxon>
        <taxon>Spermatophyta</taxon>
        <taxon>Pinopsida</taxon>
        <taxon>Pinidae</taxon>
        <taxon>Conifers II</taxon>
        <taxon>Cupressales</taxon>
        <taxon>Taxaceae</taxon>
        <taxon>Taxus</taxon>
    </lineage>
</organism>
<evidence type="ECO:0000313" key="2">
    <source>
        <dbReference type="Proteomes" id="UP000824469"/>
    </source>
</evidence>
<feature type="non-terminal residue" evidence="1">
    <location>
        <position position="1"/>
    </location>
</feature>
<dbReference type="EMBL" id="JAHRHJ020000002">
    <property type="protein sequence ID" value="KAH9325544.1"/>
    <property type="molecule type" value="Genomic_DNA"/>
</dbReference>
<keyword evidence="2" id="KW-1185">Reference proteome</keyword>
<feature type="non-terminal residue" evidence="1">
    <location>
        <position position="180"/>
    </location>
</feature>
<evidence type="ECO:0000313" key="1">
    <source>
        <dbReference type="EMBL" id="KAH9325544.1"/>
    </source>
</evidence>
<dbReference type="AlphaFoldDB" id="A0AA38GNE7"/>
<sequence>SIEDTIPDAQLFRLNYAPIELEDITVFLHTKRVSKGMKTLQKKHIVIRMTPYQLIGGDLYKLGCDDILHQRVLDHERKDIMEEAQGGITGGHYAGDSTTHKILMVGIFREIFYKDSNEYVKLCDHFQCLGNPRHRDEMSLQPIASTEPFEKWLINFVGPISPPVHRTNANYIITCTNYLK</sequence>
<proteinExistence type="predicted"/>